<dbReference type="RefSeq" id="WP_108024707.1">
    <property type="nucleotide sequence ID" value="NZ_QBKR01000017.1"/>
</dbReference>
<reference evidence="6 7" key="1">
    <citation type="submission" date="2018-04" db="EMBL/GenBank/DDBJ databases">
        <title>Genomic Encyclopedia of Archaeal and Bacterial Type Strains, Phase II (KMG-II): from individual species to whole genera.</title>
        <authorList>
            <person name="Goeker M."/>
        </authorList>
    </citation>
    <scope>NUCLEOTIDE SEQUENCE [LARGE SCALE GENOMIC DNA]</scope>
    <source>
        <strain evidence="6 7">DSM 45787</strain>
    </source>
</reference>
<name>A0A2T6BQH9_9BACL</name>
<keyword evidence="3 4" id="KW-0949">S-adenosyl-L-methionine</keyword>
<dbReference type="Gene3D" id="3.40.50.150">
    <property type="entry name" value="Vaccinia Virus protein VP39"/>
    <property type="match status" value="1"/>
</dbReference>
<evidence type="ECO:0000256" key="1">
    <source>
        <dbReference type="ARBA" id="ARBA00022603"/>
    </source>
</evidence>
<dbReference type="OrthoDB" id="465705at2"/>
<accession>A0A2T6BQH9</accession>
<organism evidence="6 7">
    <name type="scientific">Melghirimyces profundicolus</name>
    <dbReference type="NCBI Taxonomy" id="1242148"/>
    <lineage>
        <taxon>Bacteria</taxon>
        <taxon>Bacillati</taxon>
        <taxon>Bacillota</taxon>
        <taxon>Bacilli</taxon>
        <taxon>Bacillales</taxon>
        <taxon>Thermoactinomycetaceae</taxon>
        <taxon>Melghirimyces</taxon>
    </lineage>
</organism>
<evidence type="ECO:0000256" key="2">
    <source>
        <dbReference type="ARBA" id="ARBA00022679"/>
    </source>
</evidence>
<dbReference type="InterPro" id="IPR029063">
    <property type="entry name" value="SAM-dependent_MTases_sf"/>
</dbReference>
<comment type="function">
    <text evidence="4">Could be a S-adenosyl-L-methionine-dependent methyltransferase.</text>
</comment>
<dbReference type="PANTHER" id="PTHR43861">
    <property type="entry name" value="TRANS-ACONITATE 2-METHYLTRANSFERASE-RELATED"/>
    <property type="match status" value="1"/>
</dbReference>
<protein>
    <recommendedName>
        <fullName evidence="4">Uncharacterized methyltransferase C8P63_11798</fullName>
        <ecNumber evidence="4">2.1.1.-</ecNumber>
    </recommendedName>
</protein>
<dbReference type="SUPFAM" id="SSF53335">
    <property type="entry name" value="S-adenosyl-L-methionine-dependent methyltransferases"/>
    <property type="match status" value="1"/>
</dbReference>
<sequence>MDNRSRARFNDLFDTWAQDYDQAVAGVHPEYREVFAGYHRILKTVVDALHLPEGSRVLEIGVGTGNLSAKLLRAGYRVTGVEPSRKMREKAVQKVPGLRVLDGHFLSLPALSKVEAAVSTYAFHHLTDGEKVRALKEIRRLLLPSGQVVFADTAFASEEEKQAMVAEAEQRGFQELEKDLKREFYPLIPDLERIFEEAGFSVSLRRLNRYVWLMEAALKSR</sequence>
<dbReference type="EC" id="2.1.1.-" evidence="4"/>
<feature type="binding site" evidence="4">
    <location>
        <position position="82"/>
    </location>
    <ligand>
        <name>S-adenosyl-L-methionine</name>
        <dbReference type="ChEBI" id="CHEBI:59789"/>
    </ligand>
</feature>
<comment type="caution">
    <text evidence="4">Lacks conserved residue(s) required for the propagation of feature annotation.</text>
</comment>
<feature type="binding site" evidence="4">
    <location>
        <position position="61"/>
    </location>
    <ligand>
        <name>S-adenosyl-L-methionine</name>
        <dbReference type="ChEBI" id="CHEBI:59789"/>
    </ligand>
</feature>
<keyword evidence="1 4" id="KW-0489">Methyltransferase</keyword>
<dbReference type="AlphaFoldDB" id="A0A2T6BQH9"/>
<dbReference type="InterPro" id="IPR041698">
    <property type="entry name" value="Methyltransf_25"/>
</dbReference>
<dbReference type="HAMAP" id="MF_02100">
    <property type="entry name" value="Methyltr_YrrT"/>
    <property type="match status" value="1"/>
</dbReference>
<evidence type="ECO:0000256" key="4">
    <source>
        <dbReference type="HAMAP-Rule" id="MF_02100"/>
    </source>
</evidence>
<evidence type="ECO:0000256" key="3">
    <source>
        <dbReference type="ARBA" id="ARBA00022691"/>
    </source>
</evidence>
<dbReference type="CDD" id="cd02440">
    <property type="entry name" value="AdoMet_MTases"/>
    <property type="match status" value="1"/>
</dbReference>
<dbReference type="Proteomes" id="UP000244240">
    <property type="component" value="Unassembled WGS sequence"/>
</dbReference>
<dbReference type="GO" id="GO:0008757">
    <property type="term" value="F:S-adenosylmethionine-dependent methyltransferase activity"/>
    <property type="evidence" value="ECO:0007669"/>
    <property type="project" value="UniProtKB-UniRule"/>
</dbReference>
<gene>
    <name evidence="6" type="ORF">C8P63_11798</name>
</gene>
<dbReference type="GO" id="GO:0032259">
    <property type="term" value="P:methylation"/>
    <property type="evidence" value="ECO:0007669"/>
    <property type="project" value="UniProtKB-KW"/>
</dbReference>
<evidence type="ECO:0000313" key="6">
    <source>
        <dbReference type="EMBL" id="PTX58350.1"/>
    </source>
</evidence>
<dbReference type="InterPro" id="IPR023553">
    <property type="entry name" value="Uncharacterised_MeTfrase_YrrT"/>
</dbReference>
<comment type="similarity">
    <text evidence="4">Belongs to the methyltransferase superfamily. YrrT family.</text>
</comment>
<evidence type="ECO:0000259" key="5">
    <source>
        <dbReference type="Pfam" id="PF13649"/>
    </source>
</evidence>
<keyword evidence="7" id="KW-1185">Reference proteome</keyword>
<proteinExistence type="inferred from homology"/>
<keyword evidence="2 4" id="KW-0808">Transferase</keyword>
<feature type="domain" description="Methyltransferase" evidence="5">
    <location>
        <begin position="57"/>
        <end position="146"/>
    </location>
</feature>
<dbReference type="Pfam" id="PF13649">
    <property type="entry name" value="Methyltransf_25"/>
    <property type="match status" value="1"/>
</dbReference>
<evidence type="ECO:0000313" key="7">
    <source>
        <dbReference type="Proteomes" id="UP000244240"/>
    </source>
</evidence>
<comment type="caution">
    <text evidence="6">The sequence shown here is derived from an EMBL/GenBank/DDBJ whole genome shotgun (WGS) entry which is preliminary data.</text>
</comment>
<dbReference type="EMBL" id="QBKR01000017">
    <property type="protein sequence ID" value="PTX58350.1"/>
    <property type="molecule type" value="Genomic_DNA"/>
</dbReference>